<reference evidence="2" key="2">
    <citation type="submission" date="2023-05" db="EMBL/GenBank/DDBJ databases">
        <authorList>
            <consortium name="Lawrence Berkeley National Laboratory"/>
            <person name="Steindorff A."/>
            <person name="Hensen N."/>
            <person name="Bonometti L."/>
            <person name="Westerberg I."/>
            <person name="Brannstrom I.O."/>
            <person name="Guillou S."/>
            <person name="Cros-Aarteil S."/>
            <person name="Calhoun S."/>
            <person name="Haridas S."/>
            <person name="Kuo A."/>
            <person name="Mondo S."/>
            <person name="Pangilinan J."/>
            <person name="Riley R."/>
            <person name="Labutti K."/>
            <person name="Andreopoulos B."/>
            <person name="Lipzen A."/>
            <person name="Chen C."/>
            <person name="Yanf M."/>
            <person name="Daum C."/>
            <person name="Ng V."/>
            <person name="Clum A."/>
            <person name="Ohm R."/>
            <person name="Martin F."/>
            <person name="Silar P."/>
            <person name="Natvig D."/>
            <person name="Lalanne C."/>
            <person name="Gautier V."/>
            <person name="Ament-Velasquez S.L."/>
            <person name="Kruys A."/>
            <person name="Hutchinson M.I."/>
            <person name="Powell A.J."/>
            <person name="Barry K."/>
            <person name="Miller A.N."/>
            <person name="Grigoriev I.V."/>
            <person name="Debuchy R."/>
            <person name="Gladieux P."/>
            <person name="Thoren M.H."/>
            <person name="Johannesson H."/>
        </authorList>
    </citation>
    <scope>NUCLEOTIDE SEQUENCE</scope>
    <source>
        <strain evidence="2">CBS 990.96</strain>
    </source>
</reference>
<dbReference type="EMBL" id="MU865316">
    <property type="protein sequence ID" value="KAK4228634.1"/>
    <property type="molecule type" value="Genomic_DNA"/>
</dbReference>
<feature type="region of interest" description="Disordered" evidence="1">
    <location>
        <begin position="141"/>
        <end position="179"/>
    </location>
</feature>
<dbReference type="Proteomes" id="UP001301958">
    <property type="component" value="Unassembled WGS sequence"/>
</dbReference>
<name>A0AAN7H5R1_9PEZI</name>
<sequence>MPPKTKRIGPIKLGPGDKVQIEIATAEKTNSALAEEKDKSKKDFAQREKKLVDNVKNLTLKTKEAESRFVQKQAALDEEIFGLRAQLEETKKRERHTTNYLVKTKKRHTRRMAAMDGHYQAKLAEYEQYINFLLEKREQVADAKRGRVAHEDEHEDQDDNDGDEEDNDNNEEDDDEEAR</sequence>
<evidence type="ECO:0000313" key="2">
    <source>
        <dbReference type="EMBL" id="KAK4228634.1"/>
    </source>
</evidence>
<keyword evidence="3" id="KW-1185">Reference proteome</keyword>
<evidence type="ECO:0000313" key="3">
    <source>
        <dbReference type="Proteomes" id="UP001301958"/>
    </source>
</evidence>
<gene>
    <name evidence="2" type="ORF">QBC38DRAFT_454006</name>
</gene>
<evidence type="ECO:0000256" key="1">
    <source>
        <dbReference type="SAM" id="MobiDB-lite"/>
    </source>
</evidence>
<dbReference type="AlphaFoldDB" id="A0AAN7H5R1"/>
<proteinExistence type="predicted"/>
<reference evidence="2" key="1">
    <citation type="journal article" date="2023" name="Mol. Phylogenet. Evol.">
        <title>Genome-scale phylogeny and comparative genomics of the fungal order Sordariales.</title>
        <authorList>
            <person name="Hensen N."/>
            <person name="Bonometti L."/>
            <person name="Westerberg I."/>
            <person name="Brannstrom I.O."/>
            <person name="Guillou S."/>
            <person name="Cros-Aarteil S."/>
            <person name="Calhoun S."/>
            <person name="Haridas S."/>
            <person name="Kuo A."/>
            <person name="Mondo S."/>
            <person name="Pangilinan J."/>
            <person name="Riley R."/>
            <person name="LaButti K."/>
            <person name="Andreopoulos B."/>
            <person name="Lipzen A."/>
            <person name="Chen C."/>
            <person name="Yan M."/>
            <person name="Daum C."/>
            <person name="Ng V."/>
            <person name="Clum A."/>
            <person name="Steindorff A."/>
            <person name="Ohm R.A."/>
            <person name="Martin F."/>
            <person name="Silar P."/>
            <person name="Natvig D.O."/>
            <person name="Lalanne C."/>
            <person name="Gautier V."/>
            <person name="Ament-Velasquez S.L."/>
            <person name="Kruys A."/>
            <person name="Hutchinson M.I."/>
            <person name="Powell A.J."/>
            <person name="Barry K."/>
            <person name="Miller A.N."/>
            <person name="Grigoriev I.V."/>
            <person name="Debuchy R."/>
            <person name="Gladieux P."/>
            <person name="Hiltunen Thoren M."/>
            <person name="Johannesson H."/>
        </authorList>
    </citation>
    <scope>NUCLEOTIDE SEQUENCE</scope>
    <source>
        <strain evidence="2">CBS 990.96</strain>
    </source>
</reference>
<comment type="caution">
    <text evidence="2">The sequence shown here is derived from an EMBL/GenBank/DDBJ whole genome shotgun (WGS) entry which is preliminary data.</text>
</comment>
<organism evidence="2 3">
    <name type="scientific">Podospora fimiseda</name>
    <dbReference type="NCBI Taxonomy" id="252190"/>
    <lineage>
        <taxon>Eukaryota</taxon>
        <taxon>Fungi</taxon>
        <taxon>Dikarya</taxon>
        <taxon>Ascomycota</taxon>
        <taxon>Pezizomycotina</taxon>
        <taxon>Sordariomycetes</taxon>
        <taxon>Sordariomycetidae</taxon>
        <taxon>Sordariales</taxon>
        <taxon>Podosporaceae</taxon>
        <taxon>Podospora</taxon>
    </lineage>
</organism>
<feature type="compositionally biased region" description="Acidic residues" evidence="1">
    <location>
        <begin position="153"/>
        <end position="179"/>
    </location>
</feature>
<feature type="compositionally biased region" description="Basic and acidic residues" evidence="1">
    <location>
        <begin position="141"/>
        <end position="152"/>
    </location>
</feature>
<accession>A0AAN7H5R1</accession>
<protein>
    <submittedName>
        <fullName evidence="2">Uncharacterized protein</fullName>
    </submittedName>
</protein>